<dbReference type="Gene3D" id="3.30.450.20">
    <property type="entry name" value="PAS domain"/>
    <property type="match status" value="1"/>
</dbReference>
<dbReference type="CDD" id="cd01949">
    <property type="entry name" value="GGDEF"/>
    <property type="match status" value="1"/>
</dbReference>
<name>A0A1I3WRI4_9HYPH</name>
<reference evidence="2 3" key="1">
    <citation type="submission" date="2016-10" db="EMBL/GenBank/DDBJ databases">
        <authorList>
            <person name="Varghese N."/>
            <person name="Submissions S."/>
        </authorList>
    </citation>
    <scope>NUCLEOTIDE SEQUENCE [LARGE SCALE GENOMIC DNA]</scope>
    <source>
        <strain evidence="2 3">DSM 21822</strain>
    </source>
</reference>
<dbReference type="InterPro" id="IPR043128">
    <property type="entry name" value="Rev_trsase/Diguanyl_cyclase"/>
</dbReference>
<proteinExistence type="predicted"/>
<dbReference type="InterPro" id="IPR035965">
    <property type="entry name" value="PAS-like_dom_sf"/>
</dbReference>
<sequence>MRDAWARRRRSRGTMGRAEQIESITTGGLQDLATAVRHMGAYVDRLRERIRLLEAVVENFPSGLSLFDKNHEMVLCNEQQKKMLDYPAALFENGNPTLEDLFRFNAARGEYGPGNPEEHVARRIALVKKRHAHTYERTRPNGMIVEIRGVPLEGGGFVTTYLDVTQQRRNQAMIAHMAHHDGLTDLPNRTLFTDRLRTAIALAKRGGMMAVHYVDIDNFKPVNDTLGHKGGDEMLVAIADRLREAVRENDTVGRLGGDEFAIVQMSIREQADAAVLARRVMSKFATPFVIGGTEVKIGASIGIALSPHDGVSTDDILAKADAALYRSKAGGKGRFSFFDAE</sequence>
<dbReference type="InterPro" id="IPR029787">
    <property type="entry name" value="Nucleotide_cyclase"/>
</dbReference>
<organism evidence="2 3">
    <name type="scientific">Neomesorhizobium albiziae</name>
    <dbReference type="NCBI Taxonomy" id="335020"/>
    <lineage>
        <taxon>Bacteria</taxon>
        <taxon>Pseudomonadati</taxon>
        <taxon>Pseudomonadota</taxon>
        <taxon>Alphaproteobacteria</taxon>
        <taxon>Hyphomicrobiales</taxon>
        <taxon>Phyllobacteriaceae</taxon>
        <taxon>Neomesorhizobium</taxon>
    </lineage>
</organism>
<dbReference type="AlphaFoldDB" id="A0A1I3WRI4"/>
<dbReference type="RefSeq" id="WP_188130334.1">
    <property type="nucleotide sequence ID" value="NZ_BSPE01000028.1"/>
</dbReference>
<feature type="domain" description="GGDEF" evidence="1">
    <location>
        <begin position="207"/>
        <end position="340"/>
    </location>
</feature>
<dbReference type="EMBL" id="FOSL01000002">
    <property type="protein sequence ID" value="SFK09061.1"/>
    <property type="molecule type" value="Genomic_DNA"/>
</dbReference>
<dbReference type="InterPro" id="IPR000160">
    <property type="entry name" value="GGDEF_dom"/>
</dbReference>
<gene>
    <name evidence="2" type="ORF">SAMN04488498_102374</name>
</gene>
<dbReference type="Pfam" id="PF00990">
    <property type="entry name" value="GGDEF"/>
    <property type="match status" value="1"/>
</dbReference>
<dbReference type="Pfam" id="PF12860">
    <property type="entry name" value="PAS_7"/>
    <property type="match status" value="1"/>
</dbReference>
<evidence type="ECO:0000259" key="1">
    <source>
        <dbReference type="PROSITE" id="PS50887"/>
    </source>
</evidence>
<accession>A0A1I3WRI4</accession>
<dbReference type="SMART" id="SM00267">
    <property type="entry name" value="GGDEF"/>
    <property type="match status" value="1"/>
</dbReference>
<dbReference type="SUPFAM" id="SSF55073">
    <property type="entry name" value="Nucleotide cyclase"/>
    <property type="match status" value="1"/>
</dbReference>
<dbReference type="PANTHER" id="PTHR44757:SF2">
    <property type="entry name" value="BIOFILM ARCHITECTURE MAINTENANCE PROTEIN MBAA"/>
    <property type="match status" value="1"/>
</dbReference>
<dbReference type="PROSITE" id="PS50887">
    <property type="entry name" value="GGDEF"/>
    <property type="match status" value="1"/>
</dbReference>
<keyword evidence="3" id="KW-1185">Reference proteome</keyword>
<dbReference type="InterPro" id="IPR052155">
    <property type="entry name" value="Biofilm_reg_signaling"/>
</dbReference>
<dbReference type="SUPFAM" id="SSF55785">
    <property type="entry name" value="PYP-like sensor domain (PAS domain)"/>
    <property type="match status" value="1"/>
</dbReference>
<protein>
    <submittedName>
        <fullName evidence="2">Diguanylate cyclase (GGDEF) domain-containing protein</fullName>
    </submittedName>
</protein>
<dbReference type="PANTHER" id="PTHR44757">
    <property type="entry name" value="DIGUANYLATE CYCLASE DGCP"/>
    <property type="match status" value="1"/>
</dbReference>
<dbReference type="NCBIfam" id="TIGR00254">
    <property type="entry name" value="GGDEF"/>
    <property type="match status" value="1"/>
</dbReference>
<dbReference type="Gene3D" id="3.30.70.270">
    <property type="match status" value="1"/>
</dbReference>
<evidence type="ECO:0000313" key="2">
    <source>
        <dbReference type="EMBL" id="SFK09061.1"/>
    </source>
</evidence>
<dbReference type="Proteomes" id="UP000323300">
    <property type="component" value="Unassembled WGS sequence"/>
</dbReference>
<evidence type="ECO:0000313" key="3">
    <source>
        <dbReference type="Proteomes" id="UP000323300"/>
    </source>
</evidence>